<comment type="caution">
    <text evidence="1">The sequence shown here is derived from an EMBL/GenBank/DDBJ whole genome shotgun (WGS) entry which is preliminary data.</text>
</comment>
<proteinExistence type="predicted"/>
<dbReference type="AlphaFoldDB" id="A0A314UFZ1"/>
<name>A0A314UFZ1_PRUYE</name>
<sequence>MDRSETLSLTCALPASDSLTSYSGMLPRRVFGIRRRYERGLGFRLGFGANARGERVERYGGQVGVDNFAGME</sequence>
<protein>
    <submittedName>
        <fullName evidence="1">Uncharacterized protein</fullName>
    </submittedName>
</protein>
<evidence type="ECO:0000313" key="1">
    <source>
        <dbReference type="EMBL" id="PQM36377.1"/>
    </source>
</evidence>
<dbReference type="EMBL" id="PJQY01003555">
    <property type="protein sequence ID" value="PQM36377.1"/>
    <property type="molecule type" value="Genomic_DNA"/>
</dbReference>
<dbReference type="Proteomes" id="UP000250321">
    <property type="component" value="Unassembled WGS sequence"/>
</dbReference>
<reference evidence="1 2" key="1">
    <citation type="submission" date="2018-02" db="EMBL/GenBank/DDBJ databases">
        <title>Draft genome of wild Prunus yedoensis var. nudiflora.</title>
        <authorList>
            <person name="Baek S."/>
            <person name="Kim J.-H."/>
            <person name="Choi K."/>
            <person name="Kim G.-B."/>
            <person name="Cho A."/>
            <person name="Jang H."/>
            <person name="Shin C.-H."/>
            <person name="Yu H.-J."/>
            <person name="Mun J.-H."/>
        </authorList>
    </citation>
    <scope>NUCLEOTIDE SEQUENCE [LARGE SCALE GENOMIC DNA]</scope>
    <source>
        <strain evidence="2">cv. Jeju island</strain>
        <tissue evidence="1">Leaf</tissue>
    </source>
</reference>
<evidence type="ECO:0000313" key="2">
    <source>
        <dbReference type="Proteomes" id="UP000250321"/>
    </source>
</evidence>
<gene>
    <name evidence="1" type="ORF">Pyn_27063</name>
</gene>
<organism evidence="1 2">
    <name type="scientific">Prunus yedoensis var. nudiflora</name>
    <dbReference type="NCBI Taxonomy" id="2094558"/>
    <lineage>
        <taxon>Eukaryota</taxon>
        <taxon>Viridiplantae</taxon>
        <taxon>Streptophyta</taxon>
        <taxon>Embryophyta</taxon>
        <taxon>Tracheophyta</taxon>
        <taxon>Spermatophyta</taxon>
        <taxon>Magnoliopsida</taxon>
        <taxon>eudicotyledons</taxon>
        <taxon>Gunneridae</taxon>
        <taxon>Pentapetalae</taxon>
        <taxon>rosids</taxon>
        <taxon>fabids</taxon>
        <taxon>Rosales</taxon>
        <taxon>Rosaceae</taxon>
        <taxon>Amygdaloideae</taxon>
        <taxon>Amygdaleae</taxon>
        <taxon>Prunus</taxon>
    </lineage>
</organism>
<keyword evidence="2" id="KW-1185">Reference proteome</keyword>
<accession>A0A314UFZ1</accession>